<protein>
    <recommendedName>
        <fullName evidence="3">Terpene synthase</fullName>
    </recommendedName>
</protein>
<evidence type="ECO:0008006" key="3">
    <source>
        <dbReference type="Google" id="ProtNLM"/>
    </source>
</evidence>
<reference evidence="1 2" key="1">
    <citation type="journal article" date="2020" name="ISME J.">
        <title>Uncovering the hidden diversity of litter-decomposition mechanisms in mushroom-forming fungi.</title>
        <authorList>
            <person name="Floudas D."/>
            <person name="Bentzer J."/>
            <person name="Ahren D."/>
            <person name="Johansson T."/>
            <person name="Persson P."/>
            <person name="Tunlid A."/>
        </authorList>
    </citation>
    <scope>NUCLEOTIDE SEQUENCE [LARGE SCALE GENOMIC DNA]</scope>
    <source>
        <strain evidence="1 2">CBS 146.42</strain>
    </source>
</reference>
<dbReference type="InterPro" id="IPR008949">
    <property type="entry name" value="Isoprenoid_synthase_dom_sf"/>
</dbReference>
<sequence>MDALALHPEFVSRFPPKIHVNGDELVANVQAYFLERWPFASEKKKQDYLAMEVEPWALEIIYGAPMDRAELYVAWSTFYWLYDDMLEDLSAAEAQKSGARMIEIMSRRMEPEDGMESVLHDLSCRIRQTSISSNIKGLGEVAERFIKTGCDYVVAAVAKAQRVKSLRDGLEAYLKHRFYDVGAGFVLEGQLWARGIVLTPDMLSDPDAAVLQDITLEHFIFTNDMFSYRKEKKHFERMKLVGVSKDRDDSGNGFIIYNSLAIFLEYYHMSPSDAMEEIKRRIRGDEEQFLEVLEKVRGKYAQSVEDREIIERASTAMMDLMGGNADWSRWCVRYNAGV</sequence>
<accession>A0A8H5CSZ4</accession>
<dbReference type="AlphaFoldDB" id="A0A8H5CSZ4"/>
<name>A0A8H5CSZ4_9AGAR</name>
<dbReference type="EMBL" id="JAACJO010000026">
    <property type="protein sequence ID" value="KAF5347345.1"/>
    <property type="molecule type" value="Genomic_DNA"/>
</dbReference>
<dbReference type="OrthoDB" id="3349471at2759"/>
<organism evidence="1 2">
    <name type="scientific">Leucocoprinus leucothites</name>
    <dbReference type="NCBI Taxonomy" id="201217"/>
    <lineage>
        <taxon>Eukaryota</taxon>
        <taxon>Fungi</taxon>
        <taxon>Dikarya</taxon>
        <taxon>Basidiomycota</taxon>
        <taxon>Agaricomycotina</taxon>
        <taxon>Agaricomycetes</taxon>
        <taxon>Agaricomycetidae</taxon>
        <taxon>Agaricales</taxon>
        <taxon>Agaricineae</taxon>
        <taxon>Agaricaceae</taxon>
        <taxon>Leucocoprinus</taxon>
    </lineage>
</organism>
<comment type="caution">
    <text evidence="1">The sequence shown here is derived from an EMBL/GenBank/DDBJ whole genome shotgun (WGS) entry which is preliminary data.</text>
</comment>
<gene>
    <name evidence="1" type="ORF">D9756_009965</name>
</gene>
<evidence type="ECO:0000313" key="1">
    <source>
        <dbReference type="EMBL" id="KAF5347345.1"/>
    </source>
</evidence>
<keyword evidence="2" id="KW-1185">Reference proteome</keyword>
<dbReference type="Gene3D" id="1.10.600.10">
    <property type="entry name" value="Farnesyl Diphosphate Synthase"/>
    <property type="match status" value="1"/>
</dbReference>
<dbReference type="SUPFAM" id="SSF48576">
    <property type="entry name" value="Terpenoid synthases"/>
    <property type="match status" value="1"/>
</dbReference>
<dbReference type="Pfam" id="PF19086">
    <property type="entry name" value="Terpene_syn_C_2"/>
    <property type="match status" value="1"/>
</dbReference>
<evidence type="ECO:0000313" key="2">
    <source>
        <dbReference type="Proteomes" id="UP000559027"/>
    </source>
</evidence>
<proteinExistence type="predicted"/>
<dbReference type="Proteomes" id="UP000559027">
    <property type="component" value="Unassembled WGS sequence"/>
</dbReference>